<name>A0A5A7Q5E0_STRAF</name>
<dbReference type="Proteomes" id="UP000325081">
    <property type="component" value="Unassembled WGS sequence"/>
</dbReference>
<gene>
    <name evidence="1" type="ORF">STAS_16945</name>
</gene>
<evidence type="ECO:0000313" key="2">
    <source>
        <dbReference type="Proteomes" id="UP000325081"/>
    </source>
</evidence>
<reference evidence="2" key="1">
    <citation type="journal article" date="2019" name="Curr. Biol.">
        <title>Genome Sequence of Striga asiatica Provides Insight into the Evolution of Plant Parasitism.</title>
        <authorList>
            <person name="Yoshida S."/>
            <person name="Kim S."/>
            <person name="Wafula E.K."/>
            <person name="Tanskanen J."/>
            <person name="Kim Y.M."/>
            <person name="Honaas L."/>
            <person name="Yang Z."/>
            <person name="Spallek T."/>
            <person name="Conn C.E."/>
            <person name="Ichihashi Y."/>
            <person name="Cheong K."/>
            <person name="Cui S."/>
            <person name="Der J.P."/>
            <person name="Gundlach H."/>
            <person name="Jiao Y."/>
            <person name="Hori C."/>
            <person name="Ishida J.K."/>
            <person name="Kasahara H."/>
            <person name="Kiba T."/>
            <person name="Kim M.S."/>
            <person name="Koo N."/>
            <person name="Laohavisit A."/>
            <person name="Lee Y.H."/>
            <person name="Lumba S."/>
            <person name="McCourt P."/>
            <person name="Mortimer J.C."/>
            <person name="Mutuku J.M."/>
            <person name="Nomura T."/>
            <person name="Sasaki-Sekimoto Y."/>
            <person name="Seto Y."/>
            <person name="Wang Y."/>
            <person name="Wakatake T."/>
            <person name="Sakakibara H."/>
            <person name="Demura T."/>
            <person name="Yamaguchi S."/>
            <person name="Yoneyama K."/>
            <person name="Manabe R.I."/>
            <person name="Nelson D.C."/>
            <person name="Schulman A.H."/>
            <person name="Timko M.P."/>
            <person name="dePamphilis C.W."/>
            <person name="Choi D."/>
            <person name="Shirasu K."/>
        </authorList>
    </citation>
    <scope>NUCLEOTIDE SEQUENCE [LARGE SCALE GENOMIC DNA]</scope>
    <source>
        <strain evidence="2">cv. UVA1</strain>
    </source>
</reference>
<keyword evidence="2" id="KW-1185">Reference proteome</keyword>
<evidence type="ECO:0000313" key="1">
    <source>
        <dbReference type="EMBL" id="GER40274.1"/>
    </source>
</evidence>
<accession>A0A5A7Q5E0</accession>
<organism evidence="1 2">
    <name type="scientific">Striga asiatica</name>
    <name type="common">Asiatic witchweed</name>
    <name type="synonym">Buchnera asiatica</name>
    <dbReference type="NCBI Taxonomy" id="4170"/>
    <lineage>
        <taxon>Eukaryota</taxon>
        <taxon>Viridiplantae</taxon>
        <taxon>Streptophyta</taxon>
        <taxon>Embryophyta</taxon>
        <taxon>Tracheophyta</taxon>
        <taxon>Spermatophyta</taxon>
        <taxon>Magnoliopsida</taxon>
        <taxon>eudicotyledons</taxon>
        <taxon>Gunneridae</taxon>
        <taxon>Pentapetalae</taxon>
        <taxon>asterids</taxon>
        <taxon>lamiids</taxon>
        <taxon>Lamiales</taxon>
        <taxon>Orobanchaceae</taxon>
        <taxon>Buchnereae</taxon>
        <taxon>Striga</taxon>
    </lineage>
</organism>
<sequence>MLLIDGDFQLLIDGELLLIDGGRLLRNDGERRGIFSRQTATDFQARDERFSTGIEFEIGEIFLHFKVGLNNLTTWGRVLIEPKKMVQGKSIILWIVLFKFYAAP</sequence>
<proteinExistence type="predicted"/>
<comment type="caution">
    <text evidence="1">The sequence shown here is derived from an EMBL/GenBank/DDBJ whole genome shotgun (WGS) entry which is preliminary data.</text>
</comment>
<dbReference type="EMBL" id="BKCP01005849">
    <property type="protein sequence ID" value="GER40274.1"/>
    <property type="molecule type" value="Genomic_DNA"/>
</dbReference>
<protein>
    <submittedName>
        <fullName evidence="1">Bifunctional protein GlmU</fullName>
    </submittedName>
</protein>
<dbReference type="AlphaFoldDB" id="A0A5A7Q5E0"/>